<dbReference type="InterPro" id="IPR010737">
    <property type="entry name" value="4-carb_acid_sugar_kinase_N"/>
</dbReference>
<name>A0ABY7C4V7_9HYPH</name>
<keyword evidence="2" id="KW-0808">Transferase</keyword>
<evidence type="ECO:0000256" key="4">
    <source>
        <dbReference type="ARBA" id="ARBA00022777"/>
    </source>
</evidence>
<organism evidence="9 10">
    <name type="scientific">Jiella pelagia</name>
    <dbReference type="NCBI Taxonomy" id="2986949"/>
    <lineage>
        <taxon>Bacteria</taxon>
        <taxon>Pseudomonadati</taxon>
        <taxon>Pseudomonadota</taxon>
        <taxon>Alphaproteobacteria</taxon>
        <taxon>Hyphomicrobiales</taxon>
        <taxon>Aurantimonadaceae</taxon>
        <taxon>Jiella</taxon>
    </lineage>
</organism>
<dbReference type="Gene3D" id="3.40.50.10840">
    <property type="entry name" value="Putative sugar-binding, N-terminal domain"/>
    <property type="match status" value="1"/>
</dbReference>
<keyword evidence="5" id="KW-0067">ATP-binding</keyword>
<feature type="domain" description="Four-carbon acid sugar kinase N-terminal" evidence="7">
    <location>
        <begin position="2"/>
        <end position="189"/>
    </location>
</feature>
<evidence type="ECO:0000256" key="1">
    <source>
        <dbReference type="ARBA" id="ARBA00005715"/>
    </source>
</evidence>
<dbReference type="SUPFAM" id="SSF142764">
    <property type="entry name" value="YgbK-like"/>
    <property type="match status" value="1"/>
</dbReference>
<dbReference type="InterPro" id="IPR037051">
    <property type="entry name" value="4-carb_acid_sugar_kinase_N_sf"/>
</dbReference>
<keyword evidence="3" id="KW-0547">Nucleotide-binding</keyword>
<accession>A0ABY7C4V7</accession>
<keyword evidence="6" id="KW-0119">Carbohydrate metabolism</keyword>
<dbReference type="Pfam" id="PF17042">
    <property type="entry name" value="NBD_C"/>
    <property type="match status" value="1"/>
</dbReference>
<evidence type="ECO:0000256" key="2">
    <source>
        <dbReference type="ARBA" id="ARBA00022679"/>
    </source>
</evidence>
<dbReference type="Pfam" id="PF07005">
    <property type="entry name" value="SBD_N"/>
    <property type="match status" value="1"/>
</dbReference>
<evidence type="ECO:0000313" key="10">
    <source>
        <dbReference type="Proteomes" id="UP001164020"/>
    </source>
</evidence>
<dbReference type="RefSeq" id="WP_268883603.1">
    <property type="nucleotide sequence ID" value="NZ_CP114029.1"/>
</dbReference>
<dbReference type="Proteomes" id="UP001164020">
    <property type="component" value="Chromosome"/>
</dbReference>
<comment type="similarity">
    <text evidence="1">Belongs to the four-carbon acid sugar kinase family.</text>
</comment>
<evidence type="ECO:0000256" key="6">
    <source>
        <dbReference type="ARBA" id="ARBA00023277"/>
    </source>
</evidence>
<dbReference type="Gene3D" id="3.40.980.20">
    <property type="entry name" value="Four-carbon acid sugar kinase, nucleotide binding domain"/>
    <property type="match status" value="1"/>
</dbReference>
<dbReference type="InterPro" id="IPR042213">
    <property type="entry name" value="NBD_C_sf"/>
</dbReference>
<evidence type="ECO:0000256" key="3">
    <source>
        <dbReference type="ARBA" id="ARBA00022741"/>
    </source>
</evidence>
<reference evidence="9" key="1">
    <citation type="submission" date="2022-12" db="EMBL/GenBank/DDBJ databases">
        <title>Jiella pelagia sp. nov., isolated from phosphonate enriched culture of Northwest Pacific surface seawater.</title>
        <authorList>
            <person name="Shin D.Y."/>
            <person name="Hwang C.Y."/>
        </authorList>
    </citation>
    <scope>NUCLEOTIDE SEQUENCE</scope>
    <source>
        <strain evidence="9">HL-NP1</strain>
    </source>
</reference>
<keyword evidence="10" id="KW-1185">Reference proteome</keyword>
<proteinExistence type="inferred from homology"/>
<keyword evidence="4 9" id="KW-0418">Kinase</keyword>
<evidence type="ECO:0000313" key="9">
    <source>
        <dbReference type="EMBL" id="WAP71058.1"/>
    </source>
</evidence>
<evidence type="ECO:0000256" key="5">
    <source>
        <dbReference type="ARBA" id="ARBA00022840"/>
    </source>
</evidence>
<dbReference type="GO" id="GO:0016301">
    <property type="term" value="F:kinase activity"/>
    <property type="evidence" value="ECO:0007669"/>
    <property type="project" value="UniProtKB-KW"/>
</dbReference>
<dbReference type="InterPro" id="IPR031475">
    <property type="entry name" value="NBD_C"/>
</dbReference>
<protein>
    <submittedName>
        <fullName evidence="9">Four-carbon acid sugar kinase family protein</fullName>
    </submittedName>
</protein>
<feature type="domain" description="Four-carbon acid sugar kinase nucleotide binding" evidence="8">
    <location>
        <begin position="216"/>
        <end position="389"/>
    </location>
</feature>
<evidence type="ECO:0000259" key="7">
    <source>
        <dbReference type="Pfam" id="PF07005"/>
    </source>
</evidence>
<sequence>MAGTARSQSPEWMEEHLPAAFEALARLSPRIIHYKVCSTFDSAPHTGSIGKAIDIASRFVPEDWSPSIVGAPHLGRWQVFGNLFAAAGGARYRIDRHPTMSRHPVTPMQESDLRLHLKAQTERTILGIDIAAMARGEAEAEREAARAERAVTFIDVADDVSQRAAGRLVWEGAGEGIFSASSSGLQYALVAHWRETGLLPRQAPSFPPAPAVERLLVLSGSCSPVTAEQIARAEEAGFAAIRLDVEAATDPMRQEAEVARVLEAAATAFATQQGVVVYAAKTVDDPAFVTLKQRAGSDPESFSAAQDAIGRTLGAIAAKAVPAFDLKRIVVAGGDTSGRVLESVPVIALEVAHPLGRGAPICRCHATEDVFEGLQVVLKGGQLGQPRLFVDALTGSA</sequence>
<gene>
    <name evidence="9" type="ORF">OH818_03900</name>
</gene>
<dbReference type="EMBL" id="CP114029">
    <property type="protein sequence ID" value="WAP71058.1"/>
    <property type="molecule type" value="Genomic_DNA"/>
</dbReference>
<evidence type="ECO:0000259" key="8">
    <source>
        <dbReference type="Pfam" id="PF17042"/>
    </source>
</evidence>